<evidence type="ECO:0000256" key="7">
    <source>
        <dbReference type="SAM" id="MobiDB-lite"/>
    </source>
</evidence>
<dbReference type="InterPro" id="IPR017181">
    <property type="entry name" value="Sig_transdc_His_kin_CHASE2"/>
</dbReference>
<dbReference type="InterPro" id="IPR035965">
    <property type="entry name" value="PAS-like_dom_sf"/>
</dbReference>
<dbReference type="CDD" id="cd00082">
    <property type="entry name" value="HisKA"/>
    <property type="match status" value="1"/>
</dbReference>
<dbReference type="InterPro" id="IPR007890">
    <property type="entry name" value="CHASE2"/>
</dbReference>
<feature type="region of interest" description="Disordered" evidence="7">
    <location>
        <begin position="787"/>
        <end position="807"/>
    </location>
</feature>
<dbReference type="AlphaFoldDB" id="A0A847SK52"/>
<keyword evidence="5" id="KW-0808">Transferase</keyword>
<accession>A0A847SK52</accession>
<feature type="transmembrane region" description="Helical" evidence="8">
    <location>
        <begin position="333"/>
        <end position="352"/>
    </location>
</feature>
<dbReference type="PRINTS" id="PR00344">
    <property type="entry name" value="BCTRLSENSOR"/>
</dbReference>
<dbReference type="InterPro" id="IPR004358">
    <property type="entry name" value="Sig_transdc_His_kin-like_C"/>
</dbReference>
<gene>
    <name evidence="10" type="ORF">HF682_14140</name>
</gene>
<evidence type="ECO:0000256" key="6">
    <source>
        <dbReference type="ARBA" id="ARBA00022777"/>
    </source>
</evidence>
<feature type="transmembrane region" description="Helical" evidence="8">
    <location>
        <begin position="309"/>
        <end position="326"/>
    </location>
</feature>
<keyword evidence="6" id="KW-0418">Kinase</keyword>
<keyword evidence="8" id="KW-0812">Transmembrane</keyword>
<dbReference type="SUPFAM" id="SSF55874">
    <property type="entry name" value="ATPase domain of HSP90 chaperone/DNA topoisomerase II/histidine kinase"/>
    <property type="match status" value="1"/>
</dbReference>
<dbReference type="RefSeq" id="WP_168877965.1">
    <property type="nucleotide sequence ID" value="NZ_JABAIM010000003.1"/>
</dbReference>
<organism evidence="10 11">
    <name type="scientific">Leeia aquatica</name>
    <dbReference type="NCBI Taxonomy" id="2725557"/>
    <lineage>
        <taxon>Bacteria</taxon>
        <taxon>Pseudomonadati</taxon>
        <taxon>Pseudomonadota</taxon>
        <taxon>Betaproteobacteria</taxon>
        <taxon>Neisseriales</taxon>
        <taxon>Leeiaceae</taxon>
        <taxon>Leeia</taxon>
    </lineage>
</organism>
<dbReference type="CDD" id="cd00130">
    <property type="entry name" value="PAS"/>
    <property type="match status" value="1"/>
</dbReference>
<evidence type="ECO:0000256" key="1">
    <source>
        <dbReference type="ARBA" id="ARBA00000085"/>
    </source>
</evidence>
<dbReference type="EC" id="2.7.13.3" evidence="3"/>
<dbReference type="SMART" id="SM01080">
    <property type="entry name" value="CHASE2"/>
    <property type="match status" value="1"/>
</dbReference>
<feature type="transmembrane region" description="Helical" evidence="8">
    <location>
        <begin position="21"/>
        <end position="38"/>
    </location>
</feature>
<name>A0A847SK52_9NEIS</name>
<dbReference type="Pfam" id="PF08448">
    <property type="entry name" value="PAS_4"/>
    <property type="match status" value="1"/>
</dbReference>
<dbReference type="PANTHER" id="PTHR43047:SF72">
    <property type="entry name" value="OSMOSENSING HISTIDINE PROTEIN KINASE SLN1"/>
    <property type="match status" value="1"/>
</dbReference>
<dbReference type="Proteomes" id="UP000587991">
    <property type="component" value="Unassembled WGS sequence"/>
</dbReference>
<dbReference type="Gene3D" id="3.30.565.10">
    <property type="entry name" value="Histidine kinase-like ATPase, C-terminal domain"/>
    <property type="match status" value="1"/>
</dbReference>
<dbReference type="InterPro" id="IPR005467">
    <property type="entry name" value="His_kinase_dom"/>
</dbReference>
<evidence type="ECO:0000256" key="4">
    <source>
        <dbReference type="ARBA" id="ARBA00022553"/>
    </source>
</evidence>
<feature type="domain" description="Histidine kinase" evidence="9">
    <location>
        <begin position="564"/>
        <end position="778"/>
    </location>
</feature>
<dbReference type="EMBL" id="JABAIM010000003">
    <property type="protein sequence ID" value="NLR76302.1"/>
    <property type="molecule type" value="Genomic_DNA"/>
</dbReference>
<dbReference type="PROSITE" id="PS50109">
    <property type="entry name" value="HIS_KIN"/>
    <property type="match status" value="1"/>
</dbReference>
<keyword evidence="11" id="KW-1185">Reference proteome</keyword>
<dbReference type="Pfam" id="PF05226">
    <property type="entry name" value="CHASE2"/>
    <property type="match status" value="1"/>
</dbReference>
<comment type="subcellular location">
    <subcellularLocation>
        <location evidence="2">Cell inner membrane</location>
        <topology evidence="2">Multi-pass membrane protein</topology>
    </subcellularLocation>
</comment>
<evidence type="ECO:0000313" key="10">
    <source>
        <dbReference type="EMBL" id="NLR76302.1"/>
    </source>
</evidence>
<proteinExistence type="predicted"/>
<keyword evidence="8" id="KW-0472">Membrane</keyword>
<evidence type="ECO:0000259" key="9">
    <source>
        <dbReference type="PROSITE" id="PS50109"/>
    </source>
</evidence>
<dbReference type="PIRSF" id="PIRSF037347">
    <property type="entry name" value="STHK_CHASE2_PAS_prd"/>
    <property type="match status" value="1"/>
</dbReference>
<dbReference type="InterPro" id="IPR003594">
    <property type="entry name" value="HATPase_dom"/>
</dbReference>
<evidence type="ECO:0000256" key="5">
    <source>
        <dbReference type="ARBA" id="ARBA00022679"/>
    </source>
</evidence>
<dbReference type="FunFam" id="3.30.565.10:FF:000006">
    <property type="entry name" value="Sensor histidine kinase WalK"/>
    <property type="match status" value="1"/>
</dbReference>
<keyword evidence="4" id="KW-0597">Phosphoprotein</keyword>
<dbReference type="SMART" id="SM00387">
    <property type="entry name" value="HATPase_c"/>
    <property type="match status" value="1"/>
</dbReference>
<dbReference type="InterPro" id="IPR000014">
    <property type="entry name" value="PAS"/>
</dbReference>
<dbReference type="CDD" id="cd00075">
    <property type="entry name" value="HATPase"/>
    <property type="match status" value="1"/>
</dbReference>
<evidence type="ECO:0000256" key="2">
    <source>
        <dbReference type="ARBA" id="ARBA00004429"/>
    </source>
</evidence>
<evidence type="ECO:0000256" key="8">
    <source>
        <dbReference type="SAM" id="Phobius"/>
    </source>
</evidence>
<dbReference type="SUPFAM" id="SSF55785">
    <property type="entry name" value="PYP-like sensor domain (PAS domain)"/>
    <property type="match status" value="1"/>
</dbReference>
<dbReference type="Gene3D" id="1.10.287.130">
    <property type="match status" value="1"/>
</dbReference>
<dbReference type="InterPro" id="IPR036890">
    <property type="entry name" value="HATPase_C_sf"/>
</dbReference>
<dbReference type="Pfam" id="PF02518">
    <property type="entry name" value="HATPase_c"/>
    <property type="match status" value="1"/>
</dbReference>
<dbReference type="GO" id="GO:0009927">
    <property type="term" value="F:histidine phosphotransfer kinase activity"/>
    <property type="evidence" value="ECO:0007669"/>
    <property type="project" value="TreeGrafter"/>
</dbReference>
<dbReference type="InterPro" id="IPR013656">
    <property type="entry name" value="PAS_4"/>
</dbReference>
<dbReference type="SUPFAM" id="SSF47384">
    <property type="entry name" value="Homodimeric domain of signal transducing histidine kinase"/>
    <property type="match status" value="1"/>
</dbReference>
<evidence type="ECO:0000256" key="3">
    <source>
        <dbReference type="ARBA" id="ARBA00012438"/>
    </source>
</evidence>
<dbReference type="InterPro" id="IPR036097">
    <property type="entry name" value="HisK_dim/P_sf"/>
</dbReference>
<dbReference type="GO" id="GO:0005886">
    <property type="term" value="C:plasma membrane"/>
    <property type="evidence" value="ECO:0007669"/>
    <property type="project" value="UniProtKB-SubCell"/>
</dbReference>
<comment type="catalytic activity">
    <reaction evidence="1">
        <text>ATP + protein L-histidine = ADP + protein N-phospho-L-histidine.</text>
        <dbReference type="EC" id="2.7.13.3"/>
    </reaction>
</comment>
<dbReference type="InterPro" id="IPR003661">
    <property type="entry name" value="HisK_dim/P_dom"/>
</dbReference>
<dbReference type="PANTHER" id="PTHR43047">
    <property type="entry name" value="TWO-COMPONENT HISTIDINE PROTEIN KINASE"/>
    <property type="match status" value="1"/>
</dbReference>
<comment type="caution">
    <text evidence="10">The sequence shown here is derived from an EMBL/GenBank/DDBJ whole genome shotgun (WGS) entry which is preliminary data.</text>
</comment>
<dbReference type="Gene3D" id="3.30.450.20">
    <property type="entry name" value="PAS domain"/>
    <property type="match status" value="1"/>
</dbReference>
<dbReference type="GO" id="GO:0000155">
    <property type="term" value="F:phosphorelay sensor kinase activity"/>
    <property type="evidence" value="ECO:0007669"/>
    <property type="project" value="InterPro"/>
</dbReference>
<evidence type="ECO:0000313" key="11">
    <source>
        <dbReference type="Proteomes" id="UP000587991"/>
    </source>
</evidence>
<keyword evidence="8" id="KW-1133">Transmembrane helix</keyword>
<sequence length="807" mass="88945">MIRLWPRWGGHRAGWSLLLREWLLSLLLMGGLVGWLGWQNGLGRLDQTLYDGLLPQLQRSARPDITLVTLDDASIHVLGRWPWRRAVLAALLSRTTQARVVGLDVILSEPDLNQPLDDVLLAEAMRQHGKVILPVVLSQRGGQLELLEPIPLLQRAAAGQGHIHLELDPDGLARSVYLQEGFAKQTYPHLTLAMLQWAGHKPDRIPGMRRPEGGAAPGVWQRDYWMQVPFAGPVGHFRQVSALDVLQGRVDPASFRDQYVLIGASAVGLGDAYPTPVSGTSRAMPGVEVMANVLDSLLGGQRLERVTPLWSMLFALLPLLLAYVAFLSLSPRWILLTTVALALAVLLATVWLMRAGWWLPPSAALIGLGIAYPAWSWRRLEAALRYLGEAFERLRDEPQPFGLVDAAPEQLTTVLDQRIMLVRQAMERAADWRRLVFDGLNSLPDATLITDAAGTILLANQAAARRFEAALTEPLPGRHLAHLLLPLQPQEASNILAWLDLLDPGKIAEVADGIEVGAGDGSRLLVKCAPFFNARRELNGWIVNLVDISSLRQAERGRDDALRFLSHDMRSPQASILALIELQRSPGRALPQEEFLQRLAQYAGRALGLAENFVQLARAEAQQYHFAEENLSELLLDALDELWVNAQEKGVTLVQPDTHPEAPVLADRVLLTRVLINLLSNAIKYSPAGTSVFSQIHYEGGWWWCSIRDQGYGIPPERQAELFQRFKRFRTSGQPEEEGVGLGLAFVKTVLDRHGGIIEVDSTVGQGTTFRFALMSAAGADTGETAIAPPAAWTEQARMDDADSSTG</sequence>
<protein>
    <recommendedName>
        <fullName evidence="3">histidine kinase</fullName>
        <ecNumber evidence="3">2.7.13.3</ecNumber>
    </recommendedName>
</protein>
<reference evidence="10 11" key="1">
    <citation type="submission" date="2020-04" db="EMBL/GenBank/DDBJ databases">
        <title>Draft genome of Leeia sp. IMCC25680.</title>
        <authorList>
            <person name="Song J."/>
            <person name="Cho J.-C."/>
        </authorList>
    </citation>
    <scope>NUCLEOTIDE SEQUENCE [LARGE SCALE GENOMIC DNA]</scope>
    <source>
        <strain evidence="10 11">IMCC25680</strain>
    </source>
</reference>